<keyword evidence="6" id="KW-1185">Reference proteome</keyword>
<reference evidence="5 6" key="1">
    <citation type="journal article" date="2013" name="PLoS ONE">
        <title>Predicting the Proteins of Angomonas deanei, Strigomonas culicis and Their Respective Endosymbionts Reveals New Aspects of the Trypanosomatidae Family.</title>
        <authorList>
            <person name="Motta M.C."/>
            <person name="Martins A.C."/>
            <person name="de Souza S.S."/>
            <person name="Catta-Preta C.M."/>
            <person name="Silva R."/>
            <person name="Klein C.C."/>
            <person name="de Almeida L.G."/>
            <person name="de Lima Cunha O."/>
            <person name="Ciapina L.P."/>
            <person name="Brocchi M."/>
            <person name="Colabardini A.C."/>
            <person name="de Araujo Lima B."/>
            <person name="Machado C.R."/>
            <person name="de Almeida Soares C.M."/>
            <person name="Probst C.M."/>
            <person name="de Menezes C.B."/>
            <person name="Thompson C.E."/>
            <person name="Bartholomeu D.C."/>
            <person name="Gradia D.F."/>
            <person name="Pavoni D.P."/>
            <person name="Grisard E.C."/>
            <person name="Fantinatti-Garboggini F."/>
            <person name="Marchini F.K."/>
            <person name="Rodrigues-Luiz G.F."/>
            <person name="Wagner G."/>
            <person name="Goldman G.H."/>
            <person name="Fietto J.L."/>
            <person name="Elias M.C."/>
            <person name="Goldman M.H."/>
            <person name="Sagot M.F."/>
            <person name="Pereira M."/>
            <person name="Stoco P.H."/>
            <person name="de Mendonca-Neto R.P."/>
            <person name="Teixeira S.M."/>
            <person name="Maciel T.E."/>
            <person name="de Oliveira Mendes T.A."/>
            <person name="Urmenyi T.P."/>
            <person name="de Souza W."/>
            <person name="Schenkman S."/>
            <person name="de Vasconcelos A.T."/>
        </authorList>
    </citation>
    <scope>NUCLEOTIDE SEQUENCE [LARGE SCALE GENOMIC DNA]</scope>
</reference>
<dbReference type="PANTHER" id="PTHR16166">
    <property type="entry name" value="VACUOLAR PROTEIN SORTING-ASSOCIATED PROTEIN VPS13"/>
    <property type="match status" value="1"/>
</dbReference>
<feature type="region of interest" description="Disordered" evidence="3">
    <location>
        <begin position="479"/>
        <end position="500"/>
    </location>
</feature>
<sequence length="500" mass="55900">MFDKIVAGFLTTYLGEYFQNIDTEQVKISLWGGNVHLKNLRFRKDALRLLDVPFCVADGVIEDLVVTIPWSHLQSESVVMVMDGVCLSLEEKRSAQYDITQCLLDAMQRRRRELEISEEAMLVQWEEEEARKLAEVAAAAAAAVTTGSSSSSSKKGAAKEEAEDASTNTFMARLKSCMINNVKLELKRVTVQYRGLFPGEAEAATPASSKRAKSNSASGEYDGRGGTVLALHIDEIRSYSCNEKYEPCFSPIQLKMMHKVMLINGIGISLAPADAAAAATKETRIVYPFNVGIKLQYQPIPYDRTQPSYLLGISLTPVQTALRTEQMRVGTALLKEILSAQEQEERRLLRPVGATPTEDPRAWWRYAIQSTLLTIRKRRQVSGGASSAAGKESATGPRRSTTFSWKKVIEMRKKRQVYIQLYKRSRRTQLRAAAWTEPITPVEAKQLQCMEEGDLPVETIKLARRMAIEEVGLERTEYKKLKDAHSQAAAEAEGRPQERG</sequence>
<name>S9TUP1_9TRYP</name>
<dbReference type="GO" id="GO:0006623">
    <property type="term" value="P:protein targeting to vacuole"/>
    <property type="evidence" value="ECO:0007669"/>
    <property type="project" value="TreeGrafter"/>
</dbReference>
<dbReference type="InterPro" id="IPR026854">
    <property type="entry name" value="VPS13_N"/>
</dbReference>
<dbReference type="GO" id="GO:0045053">
    <property type="term" value="P:protein retention in Golgi apparatus"/>
    <property type="evidence" value="ECO:0007669"/>
    <property type="project" value="TreeGrafter"/>
</dbReference>
<feature type="domain" description="Chorein N-terminal" evidence="4">
    <location>
        <begin position="1"/>
        <end position="193"/>
    </location>
</feature>
<organism evidence="5 6">
    <name type="scientific">Strigomonas culicis</name>
    <dbReference type="NCBI Taxonomy" id="28005"/>
    <lineage>
        <taxon>Eukaryota</taxon>
        <taxon>Discoba</taxon>
        <taxon>Euglenozoa</taxon>
        <taxon>Kinetoplastea</taxon>
        <taxon>Metakinetoplastina</taxon>
        <taxon>Trypanosomatida</taxon>
        <taxon>Trypanosomatidae</taxon>
        <taxon>Strigomonadinae</taxon>
        <taxon>Strigomonas</taxon>
    </lineage>
</organism>
<protein>
    <recommendedName>
        <fullName evidence="4">Chorein N-terminal domain-containing protein</fullName>
    </recommendedName>
</protein>
<dbReference type="Pfam" id="PF12624">
    <property type="entry name" value="VPS13_N"/>
    <property type="match status" value="1"/>
</dbReference>
<evidence type="ECO:0000313" key="6">
    <source>
        <dbReference type="Proteomes" id="UP000015354"/>
    </source>
</evidence>
<dbReference type="InterPro" id="IPR026847">
    <property type="entry name" value="VPS13"/>
</dbReference>
<comment type="similarity">
    <text evidence="1">Belongs to the VPS13 family.</text>
</comment>
<keyword evidence="2" id="KW-0813">Transport</keyword>
<evidence type="ECO:0000313" key="5">
    <source>
        <dbReference type="EMBL" id="EPY22107.1"/>
    </source>
</evidence>
<proteinExistence type="inferred from homology"/>
<accession>S9TUP1</accession>
<evidence type="ECO:0000256" key="2">
    <source>
        <dbReference type="ARBA" id="ARBA00022448"/>
    </source>
</evidence>
<dbReference type="PANTHER" id="PTHR16166:SF93">
    <property type="entry name" value="INTERMEMBRANE LIPID TRANSFER PROTEIN VPS13"/>
    <property type="match status" value="1"/>
</dbReference>
<dbReference type="OrthoDB" id="428159at2759"/>
<dbReference type="Proteomes" id="UP000015354">
    <property type="component" value="Unassembled WGS sequence"/>
</dbReference>
<evidence type="ECO:0000259" key="4">
    <source>
        <dbReference type="Pfam" id="PF12624"/>
    </source>
</evidence>
<evidence type="ECO:0000256" key="1">
    <source>
        <dbReference type="ARBA" id="ARBA00006545"/>
    </source>
</evidence>
<comment type="caution">
    <text evidence="5">The sequence shown here is derived from an EMBL/GenBank/DDBJ whole genome shotgun (WGS) entry which is preliminary data.</text>
</comment>
<dbReference type="EMBL" id="ATMH01008345">
    <property type="protein sequence ID" value="EPY22107.1"/>
    <property type="molecule type" value="Genomic_DNA"/>
</dbReference>
<evidence type="ECO:0000256" key="3">
    <source>
        <dbReference type="SAM" id="MobiDB-lite"/>
    </source>
</evidence>
<dbReference type="AlphaFoldDB" id="S9TUP1"/>
<gene>
    <name evidence="5" type="ORF">STCU_08345</name>
</gene>